<keyword evidence="6" id="KW-1185">Reference proteome</keyword>
<dbReference type="Pfam" id="PF04231">
    <property type="entry name" value="Endonuclease_1"/>
    <property type="match status" value="1"/>
</dbReference>
<feature type="signal peptide" evidence="4">
    <location>
        <begin position="1"/>
        <end position="23"/>
    </location>
</feature>
<evidence type="ECO:0000256" key="3">
    <source>
        <dbReference type="ARBA" id="ARBA00022801"/>
    </source>
</evidence>
<dbReference type="InterPro" id="IPR044925">
    <property type="entry name" value="His-Me_finger_sf"/>
</dbReference>
<feature type="chain" id="PRO_5039702029" evidence="4">
    <location>
        <begin position="24"/>
        <end position="271"/>
    </location>
</feature>
<comment type="similarity">
    <text evidence="1">Belongs to the EndA/NucM nuclease family.</text>
</comment>
<keyword evidence="5" id="KW-0255">Endonuclease</keyword>
<dbReference type="GO" id="GO:0016787">
    <property type="term" value="F:hydrolase activity"/>
    <property type="evidence" value="ECO:0007669"/>
    <property type="project" value="UniProtKB-KW"/>
</dbReference>
<keyword evidence="4" id="KW-0732">Signal</keyword>
<accession>A0A9E5JYM0</accession>
<evidence type="ECO:0000313" key="5">
    <source>
        <dbReference type="EMBL" id="NHO64547.1"/>
    </source>
</evidence>
<dbReference type="EMBL" id="JAAONZ010000002">
    <property type="protein sequence ID" value="NHO64547.1"/>
    <property type="molecule type" value="Genomic_DNA"/>
</dbReference>
<sequence length="271" mass="30810">MRLLHLPLLLLFTFSTLPPLSFANGPVALAISPAFFDTTTTTATGNTHNPSFSKAKRLLQAEVYKDHPKTLYCEAGFDSSKRVIAPPGFATSKHTKRAQRIEWEHVVPAENFGRNLSEWRNGHPQCVNSKGKPFKGRKCAEKMVEEYRYMQADMYNLFPAIGAVNALRSNYTFTLLPNTPASFGSCPMKIDQRKAEPPESARGRIARTYLYMDATYTHFAMSRKTRQLMEAWDRMYPVNQWECARADRIRAIQGNRNPVMEQACGHWVANN</sequence>
<keyword evidence="2" id="KW-0540">Nuclease</keyword>
<reference evidence="5" key="1">
    <citation type="submission" date="2020-03" db="EMBL/GenBank/DDBJ databases">
        <authorList>
            <person name="Guo F."/>
        </authorList>
    </citation>
    <scope>NUCLEOTIDE SEQUENCE</scope>
    <source>
        <strain evidence="5">JCM 30134</strain>
    </source>
</reference>
<organism evidence="5 6">
    <name type="scientific">Pseudomaricurvus hydrocarbonicus</name>
    <dbReference type="NCBI Taxonomy" id="1470433"/>
    <lineage>
        <taxon>Bacteria</taxon>
        <taxon>Pseudomonadati</taxon>
        <taxon>Pseudomonadota</taxon>
        <taxon>Gammaproteobacteria</taxon>
        <taxon>Cellvibrionales</taxon>
        <taxon>Cellvibrionaceae</taxon>
        <taxon>Pseudomaricurvus</taxon>
    </lineage>
</organism>
<dbReference type="RefSeq" id="WP_167181696.1">
    <property type="nucleotide sequence ID" value="NZ_JAAONZ010000002.1"/>
</dbReference>
<protein>
    <submittedName>
        <fullName evidence="5">Endonuclease I</fullName>
    </submittedName>
</protein>
<keyword evidence="3" id="KW-0378">Hydrolase</keyword>
<dbReference type="SUPFAM" id="SSF54060">
    <property type="entry name" value="His-Me finger endonucleases"/>
    <property type="match status" value="1"/>
</dbReference>
<name>A0A9E5JYM0_9GAMM</name>
<evidence type="ECO:0000256" key="4">
    <source>
        <dbReference type="SAM" id="SignalP"/>
    </source>
</evidence>
<dbReference type="InterPro" id="IPR007346">
    <property type="entry name" value="Endonuclease-I"/>
</dbReference>
<evidence type="ECO:0000256" key="2">
    <source>
        <dbReference type="ARBA" id="ARBA00022722"/>
    </source>
</evidence>
<gene>
    <name evidence="5" type="ORF">G8770_03170</name>
</gene>
<evidence type="ECO:0000313" key="6">
    <source>
        <dbReference type="Proteomes" id="UP000787472"/>
    </source>
</evidence>
<proteinExistence type="inferred from homology"/>
<dbReference type="GO" id="GO:0004519">
    <property type="term" value="F:endonuclease activity"/>
    <property type="evidence" value="ECO:0007669"/>
    <property type="project" value="UniProtKB-KW"/>
</dbReference>
<dbReference type="PANTHER" id="PTHR33607">
    <property type="entry name" value="ENDONUCLEASE-1"/>
    <property type="match status" value="1"/>
</dbReference>
<comment type="caution">
    <text evidence="5">The sequence shown here is derived from an EMBL/GenBank/DDBJ whole genome shotgun (WGS) entry which is preliminary data.</text>
</comment>
<dbReference type="AlphaFoldDB" id="A0A9E5JYM0"/>
<dbReference type="Proteomes" id="UP000787472">
    <property type="component" value="Unassembled WGS sequence"/>
</dbReference>
<dbReference type="PANTHER" id="PTHR33607:SF2">
    <property type="entry name" value="ENDONUCLEASE-1"/>
    <property type="match status" value="1"/>
</dbReference>
<evidence type="ECO:0000256" key="1">
    <source>
        <dbReference type="ARBA" id="ARBA00006429"/>
    </source>
</evidence>